<comment type="caution">
    <text evidence="3">The sequence shown here is derived from an EMBL/GenBank/DDBJ whole genome shotgun (WGS) entry which is preliminary data.</text>
</comment>
<evidence type="ECO:0000256" key="1">
    <source>
        <dbReference type="SAM" id="Phobius"/>
    </source>
</evidence>
<keyword evidence="1" id="KW-0472">Membrane</keyword>
<dbReference type="EMBL" id="JACAZI010000007">
    <property type="protein sequence ID" value="KAF7356484.1"/>
    <property type="molecule type" value="Genomic_DNA"/>
</dbReference>
<keyword evidence="1" id="KW-1133">Transmembrane helix</keyword>
<evidence type="ECO:0000313" key="4">
    <source>
        <dbReference type="Proteomes" id="UP000620124"/>
    </source>
</evidence>
<feature type="transmembrane region" description="Helical" evidence="1">
    <location>
        <begin position="12"/>
        <end position="37"/>
    </location>
</feature>
<feature type="domain" description="DUF6534" evidence="2">
    <location>
        <begin position="190"/>
        <end position="296"/>
    </location>
</feature>
<organism evidence="3 4">
    <name type="scientific">Mycena venus</name>
    <dbReference type="NCBI Taxonomy" id="2733690"/>
    <lineage>
        <taxon>Eukaryota</taxon>
        <taxon>Fungi</taxon>
        <taxon>Dikarya</taxon>
        <taxon>Basidiomycota</taxon>
        <taxon>Agaricomycotina</taxon>
        <taxon>Agaricomycetes</taxon>
        <taxon>Agaricomycetidae</taxon>
        <taxon>Agaricales</taxon>
        <taxon>Marasmiineae</taxon>
        <taxon>Mycenaceae</taxon>
        <taxon>Mycena</taxon>
    </lineage>
</organism>
<reference evidence="3" key="1">
    <citation type="submission" date="2020-05" db="EMBL/GenBank/DDBJ databases">
        <title>Mycena genomes resolve the evolution of fungal bioluminescence.</title>
        <authorList>
            <person name="Tsai I.J."/>
        </authorList>
    </citation>
    <scope>NUCLEOTIDE SEQUENCE</scope>
    <source>
        <strain evidence="3">CCC161011</strain>
    </source>
</reference>
<dbReference type="InterPro" id="IPR045339">
    <property type="entry name" value="DUF6534"/>
</dbReference>
<name>A0A8H7CZL9_9AGAR</name>
<accession>A0A8H7CZL9</accession>
<feature type="transmembrane region" description="Helical" evidence="1">
    <location>
        <begin position="88"/>
        <end position="110"/>
    </location>
</feature>
<keyword evidence="4" id="KW-1185">Reference proteome</keyword>
<keyword evidence="1" id="KW-0812">Transmembrane</keyword>
<feature type="transmembrane region" description="Helical" evidence="1">
    <location>
        <begin position="122"/>
        <end position="142"/>
    </location>
</feature>
<dbReference type="PANTHER" id="PTHR40465:SF1">
    <property type="entry name" value="DUF6534 DOMAIN-CONTAINING PROTEIN"/>
    <property type="match status" value="1"/>
</dbReference>
<feature type="transmembrane region" description="Helical" evidence="1">
    <location>
        <begin position="270"/>
        <end position="291"/>
    </location>
</feature>
<feature type="transmembrane region" description="Helical" evidence="1">
    <location>
        <begin position="49"/>
        <end position="68"/>
    </location>
</feature>
<proteinExistence type="predicted"/>
<dbReference type="OrthoDB" id="2535105at2759"/>
<gene>
    <name evidence="3" type="ORF">MVEN_00981500</name>
</gene>
<dbReference type="AlphaFoldDB" id="A0A8H7CZL9"/>
<dbReference type="Proteomes" id="UP000620124">
    <property type="component" value="Unassembled WGS sequence"/>
</dbReference>
<evidence type="ECO:0000259" key="2">
    <source>
        <dbReference type="Pfam" id="PF20152"/>
    </source>
</evidence>
<dbReference type="PANTHER" id="PTHR40465">
    <property type="entry name" value="CHROMOSOME 1, WHOLE GENOME SHOTGUN SEQUENCE"/>
    <property type="match status" value="1"/>
</dbReference>
<feature type="transmembrane region" description="Helical" evidence="1">
    <location>
        <begin position="181"/>
        <end position="205"/>
    </location>
</feature>
<protein>
    <recommendedName>
        <fullName evidence="2">DUF6534 domain-containing protein</fullName>
    </recommendedName>
</protein>
<evidence type="ECO:0000313" key="3">
    <source>
        <dbReference type="EMBL" id="KAF7356484.1"/>
    </source>
</evidence>
<feature type="transmembrane region" description="Helical" evidence="1">
    <location>
        <begin position="226"/>
        <end position="250"/>
    </location>
</feature>
<sequence>MPSPIPLDNTLGALYIGVAASSVVFGINCMQSFLYFAEHSKRDGRFFKAFVLVLWILELLTVVLINHGVYFYSISNFGDLNVLAEPTIWSIVVEIGLSTFVAFMVQSFFAYRVYILGGGKKLLLPCIIMVLTLAQFAMGLVYTKVALSFKRFSGGNKRLRKYNLFLLLKFVFDIGVEQKPYVMTLFGLELAADFLIAASSIFYLRQHSQRSEVHATQHVIYVLIKYVVNTCLLEVLCLIPIIALASRGQFYLRYSFGLITYQWASEATTLIFGPFVLVLPRVYSLSLLCSLNNRDHLRDISHGKNGLVSNPSSGRTAALGSSGNNFELTTNSTQVQFQVKEDISTFVSYDKATPV</sequence>
<dbReference type="Pfam" id="PF20152">
    <property type="entry name" value="DUF6534"/>
    <property type="match status" value="1"/>
</dbReference>